<dbReference type="OrthoDB" id="9809543at2"/>
<keyword evidence="1" id="KW-1133">Transmembrane helix</keyword>
<dbReference type="KEGG" id="mno:Mnod_6089"/>
<organism evidence="2 3">
    <name type="scientific">Methylobacterium nodulans (strain LMG 21967 / CNCM I-2342 / ORS 2060)</name>
    <dbReference type="NCBI Taxonomy" id="460265"/>
    <lineage>
        <taxon>Bacteria</taxon>
        <taxon>Pseudomonadati</taxon>
        <taxon>Pseudomonadota</taxon>
        <taxon>Alphaproteobacteria</taxon>
        <taxon>Hyphomicrobiales</taxon>
        <taxon>Methylobacteriaceae</taxon>
        <taxon>Methylobacterium</taxon>
    </lineage>
</organism>
<sequence length="263" mass="27970">MTVSSIFSPGYVAHHPAVHRIGTADLRMALAKGWADFLDNPTHVIFVVMIYPIAGVVIAAATFENNLVPLLFPLASGFALVGPFAAIGLYEMSRRREQGQSTDWVQAYAPLTSRSLRPLLAVGLLLAAIFVAWITVAMAIYHALFDGAVYGSVGAFLADVLTTPRGWALILVGNLVGAAFSLLALAVSAVSVPLLVDRDMDASTAIETSIALMRRNPGTMVLWGLIVAALLVVGMATLFVGLAIVLPVLGHATWHLYRRSVGH</sequence>
<dbReference type="Pfam" id="PF09955">
    <property type="entry name" value="DUF2189"/>
    <property type="match status" value="1"/>
</dbReference>
<gene>
    <name evidence="2" type="ordered locus">Mnod_6089</name>
</gene>
<dbReference type="STRING" id="460265.Mnod_6089"/>
<protein>
    <recommendedName>
        <fullName evidence="4">Cytochrome c oxidase subunit I</fullName>
    </recommendedName>
</protein>
<evidence type="ECO:0000313" key="2">
    <source>
        <dbReference type="EMBL" id="ACL60914.1"/>
    </source>
</evidence>
<feature type="transmembrane region" description="Helical" evidence="1">
    <location>
        <begin position="119"/>
        <end position="144"/>
    </location>
</feature>
<evidence type="ECO:0000313" key="3">
    <source>
        <dbReference type="Proteomes" id="UP000008207"/>
    </source>
</evidence>
<feature type="transmembrane region" description="Helical" evidence="1">
    <location>
        <begin position="69"/>
        <end position="90"/>
    </location>
</feature>
<dbReference type="AlphaFoldDB" id="B8IV63"/>
<dbReference type="HOGENOM" id="CLU_067791_0_0_5"/>
<dbReference type="Proteomes" id="UP000008207">
    <property type="component" value="Chromosome"/>
</dbReference>
<keyword evidence="1" id="KW-0472">Membrane</keyword>
<dbReference type="RefSeq" id="WP_015932507.1">
    <property type="nucleotide sequence ID" value="NC_011894.1"/>
</dbReference>
<reference evidence="2 3" key="1">
    <citation type="submission" date="2009-01" db="EMBL/GenBank/DDBJ databases">
        <title>Complete sequence of chromosome of Methylobacterium nodulans ORS 2060.</title>
        <authorList>
            <consortium name="US DOE Joint Genome Institute"/>
            <person name="Lucas S."/>
            <person name="Copeland A."/>
            <person name="Lapidus A."/>
            <person name="Glavina del Rio T."/>
            <person name="Dalin E."/>
            <person name="Tice H."/>
            <person name="Bruce D."/>
            <person name="Goodwin L."/>
            <person name="Pitluck S."/>
            <person name="Sims D."/>
            <person name="Brettin T."/>
            <person name="Detter J.C."/>
            <person name="Han C."/>
            <person name="Larimer F."/>
            <person name="Land M."/>
            <person name="Hauser L."/>
            <person name="Kyrpides N."/>
            <person name="Ivanova N."/>
            <person name="Marx C.J."/>
            <person name="Richardson P."/>
        </authorList>
    </citation>
    <scope>NUCLEOTIDE SEQUENCE [LARGE SCALE GENOMIC DNA]</scope>
    <source>
        <strain evidence="3">LMG 21967 / CNCM I-2342 / ORS 2060</strain>
    </source>
</reference>
<dbReference type="eggNOG" id="COG5473">
    <property type="taxonomic scope" value="Bacteria"/>
</dbReference>
<dbReference type="EMBL" id="CP001349">
    <property type="protein sequence ID" value="ACL60914.1"/>
    <property type="molecule type" value="Genomic_DNA"/>
</dbReference>
<feature type="transmembrane region" description="Helical" evidence="1">
    <location>
        <begin position="167"/>
        <end position="196"/>
    </location>
</feature>
<evidence type="ECO:0000256" key="1">
    <source>
        <dbReference type="SAM" id="Phobius"/>
    </source>
</evidence>
<keyword evidence="1" id="KW-0812">Transmembrane</keyword>
<dbReference type="InterPro" id="IPR018692">
    <property type="entry name" value="DUF2189"/>
</dbReference>
<evidence type="ECO:0008006" key="4">
    <source>
        <dbReference type="Google" id="ProtNLM"/>
    </source>
</evidence>
<keyword evidence="3" id="KW-1185">Reference proteome</keyword>
<feature type="transmembrane region" description="Helical" evidence="1">
    <location>
        <begin position="221"/>
        <end position="249"/>
    </location>
</feature>
<accession>B8IV63</accession>
<name>B8IV63_METNO</name>
<feature type="transmembrane region" description="Helical" evidence="1">
    <location>
        <begin position="44"/>
        <end position="63"/>
    </location>
</feature>
<proteinExistence type="predicted"/>